<sequence length="221" mass="25301">MRAKLFILITICIAAVLFFPTLPGSDSVKTVFRLTDEPHEVIVRGMSGSALTINISFGEDEVEQLIHELKSPYPLLLLDMEWAERFPEIVQLIKKRNIPTGLLGHAGMEYEQNTPLLIGQLEKYEALFDSKPLWFRTSDEQFPYSLRNALWDTEVNALGSSVQWLEGEPPPVIEGEIISLPHYREKRVSLSSLKKLNDTRQYKSLEDVLFNMSLKTKRIPK</sequence>
<dbReference type="EMBL" id="BJYL01000065">
    <property type="protein sequence ID" value="GEN85203.1"/>
    <property type="molecule type" value="Genomic_DNA"/>
</dbReference>
<dbReference type="RefSeq" id="WP_147060771.1">
    <property type="nucleotide sequence ID" value="NZ_BJYL01000065.1"/>
</dbReference>
<organism evidence="1 2">
    <name type="scientific">Sporosarcina luteola</name>
    <dbReference type="NCBI Taxonomy" id="582850"/>
    <lineage>
        <taxon>Bacteria</taxon>
        <taxon>Bacillati</taxon>
        <taxon>Bacillota</taxon>
        <taxon>Bacilli</taxon>
        <taxon>Bacillales</taxon>
        <taxon>Caryophanaceae</taxon>
        <taxon>Sporosarcina</taxon>
    </lineage>
</organism>
<protein>
    <recommendedName>
        <fullName evidence="3">NodB homology domain-containing protein</fullName>
    </recommendedName>
</protein>
<evidence type="ECO:0000313" key="2">
    <source>
        <dbReference type="Proteomes" id="UP000321901"/>
    </source>
</evidence>
<gene>
    <name evidence="1" type="ORF">SLU01_35150</name>
</gene>
<proteinExistence type="predicted"/>
<evidence type="ECO:0000313" key="1">
    <source>
        <dbReference type="EMBL" id="GEN85203.1"/>
    </source>
</evidence>
<dbReference type="AlphaFoldDB" id="A0A511ZCN8"/>
<keyword evidence="2" id="KW-1185">Reference proteome</keyword>
<dbReference type="OrthoDB" id="2449513at2"/>
<comment type="caution">
    <text evidence="1">The sequence shown here is derived from an EMBL/GenBank/DDBJ whole genome shotgun (WGS) entry which is preliminary data.</text>
</comment>
<name>A0A511ZCN8_9BACL</name>
<accession>A0A511ZCN8</accession>
<dbReference type="Proteomes" id="UP000321901">
    <property type="component" value="Unassembled WGS sequence"/>
</dbReference>
<reference evidence="1 2" key="1">
    <citation type="submission" date="2019-07" db="EMBL/GenBank/DDBJ databases">
        <title>Whole genome shotgun sequence of Sporosarcina luteola NBRC 105378.</title>
        <authorList>
            <person name="Hosoyama A."/>
            <person name="Uohara A."/>
            <person name="Ohji S."/>
            <person name="Ichikawa N."/>
        </authorList>
    </citation>
    <scope>NUCLEOTIDE SEQUENCE [LARGE SCALE GENOMIC DNA]</scope>
    <source>
        <strain evidence="1 2">NBRC 105378</strain>
    </source>
</reference>
<evidence type="ECO:0008006" key="3">
    <source>
        <dbReference type="Google" id="ProtNLM"/>
    </source>
</evidence>